<comment type="catalytic activity">
    <reaction evidence="8">
        <text>L-proline + a quinone = (S)-1-pyrroline-5-carboxylate + a quinol + H(+)</text>
        <dbReference type="Rhea" id="RHEA:23784"/>
        <dbReference type="ChEBI" id="CHEBI:15378"/>
        <dbReference type="ChEBI" id="CHEBI:17388"/>
        <dbReference type="ChEBI" id="CHEBI:24646"/>
        <dbReference type="ChEBI" id="CHEBI:60039"/>
        <dbReference type="ChEBI" id="CHEBI:132124"/>
        <dbReference type="EC" id="1.5.5.2"/>
    </reaction>
</comment>
<keyword evidence="6" id="KW-0560">Oxidoreductase</keyword>
<keyword evidence="4 10" id="KW-0547">Nucleotide-binding</keyword>
<dbReference type="KEGG" id="caby:Cabys_590"/>
<evidence type="ECO:0000256" key="4">
    <source>
        <dbReference type="ARBA" id="ARBA00022741"/>
    </source>
</evidence>
<feature type="binding site" evidence="10">
    <location>
        <position position="126"/>
    </location>
    <ligand>
        <name>FAD</name>
        <dbReference type="ChEBI" id="CHEBI:57692"/>
    </ligand>
</feature>
<keyword evidence="7" id="KW-0642">Proline metabolism</keyword>
<dbReference type="GO" id="GO:0010133">
    <property type="term" value="P:L-proline catabolic process to L-glutamate"/>
    <property type="evidence" value="ECO:0007669"/>
    <property type="project" value="UniProtKB-UniPathway"/>
</dbReference>
<evidence type="ECO:0000313" key="13">
    <source>
        <dbReference type="EMBL" id="EHO41456.1"/>
    </source>
</evidence>
<evidence type="ECO:0000256" key="7">
    <source>
        <dbReference type="ARBA" id="ARBA00023062"/>
    </source>
</evidence>
<dbReference type="AlphaFoldDB" id="H1XT27"/>
<dbReference type="PIRSF" id="PIRSF000196">
    <property type="entry name" value="Pro_dehydrog"/>
    <property type="match status" value="1"/>
</dbReference>
<evidence type="ECO:0000313" key="12">
    <source>
        <dbReference type="EMBL" id="APF17341.1"/>
    </source>
</evidence>
<dbReference type="Pfam" id="PF01619">
    <property type="entry name" value="Pro_dh"/>
    <property type="match status" value="1"/>
</dbReference>
<dbReference type="InParanoid" id="H1XT27"/>
<name>H1XT27_CALAY</name>
<comment type="cofactor">
    <cofactor evidence="10">
        <name>FAD</name>
        <dbReference type="ChEBI" id="CHEBI:57692"/>
    </cofactor>
    <text evidence="10">Binds 1 FAD per subunit.</text>
</comment>
<reference evidence="13 14" key="1">
    <citation type="submission" date="2011-09" db="EMBL/GenBank/DDBJ databases">
        <title>The permanent draft genome of Caldithrix abyssi DSM 13497.</title>
        <authorList>
            <consortium name="US DOE Joint Genome Institute (JGI-PGF)"/>
            <person name="Lucas S."/>
            <person name="Han J."/>
            <person name="Lapidus A."/>
            <person name="Bruce D."/>
            <person name="Goodwin L."/>
            <person name="Pitluck S."/>
            <person name="Peters L."/>
            <person name="Kyrpides N."/>
            <person name="Mavromatis K."/>
            <person name="Ivanova N."/>
            <person name="Mikhailova N."/>
            <person name="Chertkov O."/>
            <person name="Detter J.C."/>
            <person name="Tapia R."/>
            <person name="Han C."/>
            <person name="Land M."/>
            <person name="Hauser L."/>
            <person name="Markowitz V."/>
            <person name="Cheng J.-F."/>
            <person name="Hugenholtz P."/>
            <person name="Woyke T."/>
            <person name="Wu D."/>
            <person name="Spring S."/>
            <person name="Brambilla E."/>
            <person name="Klenk H.-P."/>
            <person name="Eisen J.A."/>
        </authorList>
    </citation>
    <scope>NUCLEOTIDE SEQUENCE [LARGE SCALE GENOMIC DNA]</scope>
    <source>
        <strain evidence="13 14">DSM 13497</strain>
    </source>
</reference>
<dbReference type="GO" id="GO:0000166">
    <property type="term" value="F:nucleotide binding"/>
    <property type="evidence" value="ECO:0007669"/>
    <property type="project" value="UniProtKB-KW"/>
</dbReference>
<sequence>MKLFDNLIVWSLPLVPKPIVKFFSRIYIAGSTLQEGVAKVKELNARGIMATMDLLGEFSKDEQICKQAADTYIEMLKTIDREGLDSNVSLKPTHMGLLISKDFCYNNIRRIVLEAQKLNNFVRIDMEDHTTTDDTIDIYLKLKEEFGSQHVGTVIQAYLRRTIDDINRLVEHKANLRLCKGIYVEPRDIAFKDMDIINESFKYNLDKLLSNGCYTGIATHDEKLIYHALTVIDRLKLDKMDYEFQMLLGVQEQLRDILVKAGHRLRVYVPFGKDWYGYSTRRLKENPKMAGYVFKRIFGIGK</sequence>
<evidence type="ECO:0000256" key="10">
    <source>
        <dbReference type="PIRSR" id="PIRSR000196-2"/>
    </source>
</evidence>
<dbReference type="STRING" id="880073.Cabys_590"/>
<comment type="pathway">
    <text evidence="1">Amino-acid degradation; L-proline degradation into L-glutamate; L-glutamate from L-proline: step 1/2.</text>
</comment>
<dbReference type="UniPathway" id="UPA00261">
    <property type="reaction ID" value="UER00373"/>
</dbReference>
<evidence type="ECO:0000256" key="5">
    <source>
        <dbReference type="ARBA" id="ARBA00022827"/>
    </source>
</evidence>
<dbReference type="EMBL" id="CP018099">
    <property type="protein sequence ID" value="APF17341.1"/>
    <property type="molecule type" value="Genomic_DNA"/>
</dbReference>
<evidence type="ECO:0000256" key="1">
    <source>
        <dbReference type="ARBA" id="ARBA00004739"/>
    </source>
</evidence>
<keyword evidence="3" id="KW-0285">Flavoprotein</keyword>
<dbReference type="PANTHER" id="PTHR13914">
    <property type="entry name" value="PROLINE OXIDASE"/>
    <property type="match status" value="1"/>
</dbReference>
<dbReference type="InterPro" id="IPR002872">
    <property type="entry name" value="Proline_DH_dom"/>
</dbReference>
<dbReference type="InterPro" id="IPR008219">
    <property type="entry name" value="PRODH_bac_arc"/>
</dbReference>
<dbReference type="Gene3D" id="3.20.20.220">
    <property type="match status" value="1"/>
</dbReference>
<protein>
    <recommendedName>
        <fullName evidence="2">proline dehydrogenase</fullName>
        <ecNumber evidence="2">1.5.5.2</ecNumber>
    </recommendedName>
</protein>
<dbReference type="EMBL" id="CM001402">
    <property type="protein sequence ID" value="EHO41456.1"/>
    <property type="molecule type" value="Genomic_DNA"/>
</dbReference>
<proteinExistence type="predicted"/>
<dbReference type="Proteomes" id="UP000004671">
    <property type="component" value="Chromosome"/>
</dbReference>
<feature type="binding site" evidence="9">
    <location>
        <position position="282"/>
    </location>
    <ligand>
        <name>substrate</name>
    </ligand>
</feature>
<dbReference type="eggNOG" id="COG0506">
    <property type="taxonomic scope" value="Bacteria"/>
</dbReference>
<evidence type="ECO:0000256" key="6">
    <source>
        <dbReference type="ARBA" id="ARBA00023002"/>
    </source>
</evidence>
<evidence type="ECO:0000313" key="14">
    <source>
        <dbReference type="Proteomes" id="UP000004671"/>
    </source>
</evidence>
<feature type="binding site" evidence="9">
    <location>
        <position position="91"/>
    </location>
    <ligand>
        <name>substrate</name>
    </ligand>
</feature>
<keyword evidence="5 10" id="KW-0274">FAD</keyword>
<evidence type="ECO:0000256" key="9">
    <source>
        <dbReference type="PIRSR" id="PIRSR000196-1"/>
    </source>
</evidence>
<evidence type="ECO:0000256" key="3">
    <source>
        <dbReference type="ARBA" id="ARBA00022630"/>
    </source>
</evidence>
<evidence type="ECO:0000256" key="2">
    <source>
        <dbReference type="ARBA" id="ARBA00012695"/>
    </source>
</evidence>
<dbReference type="InterPro" id="IPR029041">
    <property type="entry name" value="FAD-linked_oxidoreductase-like"/>
</dbReference>
<feature type="binding site" evidence="10">
    <location>
        <begin position="219"/>
        <end position="220"/>
    </location>
    <ligand>
        <name>FAD</name>
        <dbReference type="ChEBI" id="CHEBI:57692"/>
    </ligand>
</feature>
<dbReference type="PaxDb" id="880073-Calab_1841"/>
<keyword evidence="14" id="KW-1185">Reference proteome</keyword>
<feature type="domain" description="Proline dehydrogenase" evidence="11">
    <location>
        <begin position="39"/>
        <end position="290"/>
    </location>
</feature>
<accession>H1XT27</accession>
<evidence type="ECO:0000313" key="15">
    <source>
        <dbReference type="Proteomes" id="UP000183868"/>
    </source>
</evidence>
<dbReference type="HOGENOM" id="CLU_061158_0_0_0"/>
<reference evidence="12 15" key="2">
    <citation type="submission" date="2016-11" db="EMBL/GenBank/DDBJ databases">
        <title>Genomic analysis of Caldithrix abyssi and proposal of a novel bacterial phylum Caldithrichaeota.</title>
        <authorList>
            <person name="Kublanov I."/>
            <person name="Sigalova O."/>
            <person name="Gavrilov S."/>
            <person name="Lebedinsky A."/>
            <person name="Ivanova N."/>
            <person name="Daum C."/>
            <person name="Reddy T."/>
            <person name="Klenk H.P."/>
            <person name="Goker M."/>
            <person name="Reva O."/>
            <person name="Miroshnichenko M."/>
            <person name="Kyprides N."/>
            <person name="Woyke T."/>
            <person name="Gelfand M."/>
        </authorList>
    </citation>
    <scope>NUCLEOTIDE SEQUENCE [LARGE SCALE GENOMIC DNA]</scope>
    <source>
        <strain evidence="12 15">LF13</strain>
    </source>
</reference>
<feature type="binding site" evidence="10">
    <location>
        <position position="156"/>
    </location>
    <ligand>
        <name>FAD</name>
        <dbReference type="ChEBI" id="CHEBI:57692"/>
    </ligand>
</feature>
<gene>
    <name evidence="12" type="ORF">Cabys_590</name>
    <name evidence="13" type="ORF">Calab_1841</name>
</gene>
<dbReference type="EC" id="1.5.5.2" evidence="2"/>
<dbReference type="SUPFAM" id="SSF51730">
    <property type="entry name" value="FAD-linked oxidoreductase"/>
    <property type="match status" value="1"/>
</dbReference>
<dbReference type="GO" id="GO:0004657">
    <property type="term" value="F:proline dehydrogenase activity"/>
    <property type="evidence" value="ECO:0007669"/>
    <property type="project" value="UniProtKB-EC"/>
</dbReference>
<dbReference type="InterPro" id="IPR015659">
    <property type="entry name" value="Proline_oxidase"/>
</dbReference>
<dbReference type="OrthoDB" id="9773461at2"/>
<dbReference type="PANTHER" id="PTHR13914:SF0">
    <property type="entry name" value="PROLINE DEHYDROGENASE 1, MITOCHONDRIAL"/>
    <property type="match status" value="1"/>
</dbReference>
<evidence type="ECO:0000256" key="8">
    <source>
        <dbReference type="ARBA" id="ARBA00048779"/>
    </source>
</evidence>
<dbReference type="RefSeq" id="WP_006928588.1">
    <property type="nucleotide sequence ID" value="NZ_CM001402.1"/>
</dbReference>
<organism evidence="13 14">
    <name type="scientific">Caldithrix abyssi DSM 13497</name>
    <dbReference type="NCBI Taxonomy" id="880073"/>
    <lineage>
        <taxon>Bacteria</taxon>
        <taxon>Pseudomonadati</taxon>
        <taxon>Calditrichota</taxon>
        <taxon>Calditrichia</taxon>
        <taxon>Calditrichales</taxon>
        <taxon>Calditrichaceae</taxon>
        <taxon>Caldithrix</taxon>
    </lineage>
</organism>
<feature type="binding site" evidence="9">
    <location>
        <position position="281"/>
    </location>
    <ligand>
        <name>substrate</name>
    </ligand>
</feature>
<evidence type="ECO:0000259" key="11">
    <source>
        <dbReference type="Pfam" id="PF01619"/>
    </source>
</evidence>
<dbReference type="Proteomes" id="UP000183868">
    <property type="component" value="Chromosome"/>
</dbReference>